<dbReference type="Proteomes" id="UP001190926">
    <property type="component" value="Unassembled WGS sequence"/>
</dbReference>
<gene>
    <name evidence="1" type="ORF">C2S53_008996</name>
</gene>
<dbReference type="AlphaFoldDB" id="A0AAD4P0X0"/>
<reference evidence="1 2" key="1">
    <citation type="journal article" date="2021" name="Nat. Commun.">
        <title>Incipient diploidization of the medicinal plant Perilla within 10,000 years.</title>
        <authorList>
            <person name="Zhang Y."/>
            <person name="Shen Q."/>
            <person name="Leng L."/>
            <person name="Zhang D."/>
            <person name="Chen S."/>
            <person name="Shi Y."/>
            <person name="Ning Z."/>
            <person name="Chen S."/>
        </authorList>
    </citation>
    <scope>NUCLEOTIDE SEQUENCE [LARGE SCALE GENOMIC DNA]</scope>
    <source>
        <strain evidence="2">cv. PC099</strain>
    </source>
</reference>
<keyword evidence="2" id="KW-1185">Reference proteome</keyword>
<organism evidence="1 2">
    <name type="scientific">Perilla frutescens var. hirtella</name>
    <name type="common">Perilla citriodora</name>
    <name type="synonym">Perilla setoyensis</name>
    <dbReference type="NCBI Taxonomy" id="608512"/>
    <lineage>
        <taxon>Eukaryota</taxon>
        <taxon>Viridiplantae</taxon>
        <taxon>Streptophyta</taxon>
        <taxon>Embryophyta</taxon>
        <taxon>Tracheophyta</taxon>
        <taxon>Spermatophyta</taxon>
        <taxon>Magnoliopsida</taxon>
        <taxon>eudicotyledons</taxon>
        <taxon>Gunneridae</taxon>
        <taxon>Pentapetalae</taxon>
        <taxon>asterids</taxon>
        <taxon>lamiids</taxon>
        <taxon>Lamiales</taxon>
        <taxon>Lamiaceae</taxon>
        <taxon>Nepetoideae</taxon>
        <taxon>Elsholtzieae</taxon>
        <taxon>Perilla</taxon>
    </lineage>
</organism>
<comment type="caution">
    <text evidence="1">The sequence shown here is derived from an EMBL/GenBank/DDBJ whole genome shotgun (WGS) entry which is preliminary data.</text>
</comment>
<accession>A0AAD4P0X0</accession>
<name>A0AAD4P0X0_PERFH</name>
<sequence>MGLCKTLPFYLQFRTFSVDCYGIPLGGVDLILGVSWLASSGDVTANWQQMTMTFVKDGTRVSLRGDPSFTRHQISAAGIRLLAEEDKSWLVWSTDQVAKLLGYDFDITYKTGSLNTATDALSCHDEECEPRSISLPNWIDWSCLQSAVRQDT</sequence>
<proteinExistence type="predicted"/>
<evidence type="ECO:0000313" key="2">
    <source>
        <dbReference type="Proteomes" id="UP001190926"/>
    </source>
</evidence>
<dbReference type="EMBL" id="SDAM02001264">
    <property type="protein sequence ID" value="KAH6822519.1"/>
    <property type="molecule type" value="Genomic_DNA"/>
</dbReference>
<evidence type="ECO:0000313" key="1">
    <source>
        <dbReference type="EMBL" id="KAH6822519.1"/>
    </source>
</evidence>
<protein>
    <submittedName>
        <fullName evidence="1">Uncharacterized protein</fullName>
    </submittedName>
</protein>